<protein>
    <submittedName>
        <fullName evidence="2">Uncharacterized protein</fullName>
    </submittedName>
</protein>
<comment type="caution">
    <text evidence="2">The sequence shown here is derived from an EMBL/GenBank/DDBJ whole genome shotgun (WGS) entry which is preliminary data.</text>
</comment>
<feature type="compositionally biased region" description="Pro residues" evidence="1">
    <location>
        <begin position="12"/>
        <end position="25"/>
    </location>
</feature>
<sequence>MHDGQQRLPLRDLPPPPIPPQLGHPPPNVLVVRVQPMQQPIPLRDVPLFANPPPNVPENFGIVAFEMPFMLCNNRQCVRDVTFAAVKSPSNAQDTEWSAGNVLVKKVQVWLQFSYRIVAYDLETTVEGGEHRPDLFSQAISTSICAGKTATAERRATTTQ</sequence>
<dbReference type="EMBL" id="JBICBT010000857">
    <property type="protein sequence ID" value="KAL3096588.1"/>
    <property type="molecule type" value="Genomic_DNA"/>
</dbReference>
<evidence type="ECO:0000256" key="1">
    <source>
        <dbReference type="SAM" id="MobiDB-lite"/>
    </source>
</evidence>
<gene>
    <name evidence="2" type="ORF">niasHT_026345</name>
</gene>
<proteinExistence type="predicted"/>
<keyword evidence="3" id="KW-1185">Reference proteome</keyword>
<accession>A0ABD2K165</accession>
<organism evidence="2 3">
    <name type="scientific">Heterodera trifolii</name>
    <dbReference type="NCBI Taxonomy" id="157864"/>
    <lineage>
        <taxon>Eukaryota</taxon>
        <taxon>Metazoa</taxon>
        <taxon>Ecdysozoa</taxon>
        <taxon>Nematoda</taxon>
        <taxon>Chromadorea</taxon>
        <taxon>Rhabditida</taxon>
        <taxon>Tylenchina</taxon>
        <taxon>Tylenchomorpha</taxon>
        <taxon>Tylenchoidea</taxon>
        <taxon>Heteroderidae</taxon>
        <taxon>Heteroderinae</taxon>
        <taxon>Heterodera</taxon>
    </lineage>
</organism>
<feature type="region of interest" description="Disordered" evidence="1">
    <location>
        <begin position="1"/>
        <end position="25"/>
    </location>
</feature>
<dbReference type="Proteomes" id="UP001620626">
    <property type="component" value="Unassembled WGS sequence"/>
</dbReference>
<dbReference type="AlphaFoldDB" id="A0ABD2K165"/>
<reference evidence="2 3" key="1">
    <citation type="submission" date="2024-10" db="EMBL/GenBank/DDBJ databases">
        <authorList>
            <person name="Kim D."/>
        </authorList>
    </citation>
    <scope>NUCLEOTIDE SEQUENCE [LARGE SCALE GENOMIC DNA]</scope>
    <source>
        <strain evidence="2">BH-2024</strain>
    </source>
</reference>
<evidence type="ECO:0000313" key="2">
    <source>
        <dbReference type="EMBL" id="KAL3096588.1"/>
    </source>
</evidence>
<name>A0ABD2K165_9BILA</name>
<evidence type="ECO:0000313" key="3">
    <source>
        <dbReference type="Proteomes" id="UP001620626"/>
    </source>
</evidence>